<proteinExistence type="predicted"/>
<keyword evidence="1" id="KW-0175">Coiled coil</keyword>
<feature type="compositionally biased region" description="Polar residues" evidence="2">
    <location>
        <begin position="108"/>
        <end position="119"/>
    </location>
</feature>
<evidence type="ECO:0000313" key="3">
    <source>
        <dbReference type="EMBL" id="KAJ1925780.1"/>
    </source>
</evidence>
<evidence type="ECO:0000256" key="1">
    <source>
        <dbReference type="SAM" id="Coils"/>
    </source>
</evidence>
<reference evidence="3" key="1">
    <citation type="submission" date="2022-07" db="EMBL/GenBank/DDBJ databases">
        <title>Phylogenomic reconstructions and comparative analyses of Kickxellomycotina fungi.</title>
        <authorList>
            <person name="Reynolds N.K."/>
            <person name="Stajich J.E."/>
            <person name="Barry K."/>
            <person name="Grigoriev I.V."/>
            <person name="Crous P."/>
            <person name="Smith M.E."/>
        </authorList>
    </citation>
    <scope>NUCLEOTIDE SEQUENCE</scope>
    <source>
        <strain evidence="3">RSA 861</strain>
    </source>
</reference>
<sequence length="412" mass="44523">MSSRMLTPLRDLHTNPHDFFTSPGPMASPPSPSPAGGPNLPLVSDRPVLGGVPPADDLIQRIRDLERQVQMASEANESLVAQNQYLATRYDELYRTSQQRPDLPPSPAQTAPWTPQSAGKATGTVHRRTASDSVPISRAITLADPIPSSPDSATTSDATAYGFEGPSPFVSKAPGLRSAARPWAHLQSTFRQRLGRVRLQHVTLLDIFSEFQDSPTARADLLRYRRVLRSQLAECNHRLEVFEHRRRGTPRRSPESAPLRSISPTGPHPFQPVALNASTAERLHNFIASRPLVSPANTPQKSRPAPSASSTVSSPCRCSLSPTLPSAPIPAPSTLLTDVKTLLQAILDHLITLTRAYKDVLTHPITTLAATRSLYPYGQAFALPGLTSAMVCGLAVLLLQTAASSPTDDQPV</sequence>
<feature type="region of interest" description="Disordered" evidence="2">
    <location>
        <begin position="96"/>
        <end position="133"/>
    </location>
</feature>
<evidence type="ECO:0000256" key="2">
    <source>
        <dbReference type="SAM" id="MobiDB-lite"/>
    </source>
</evidence>
<keyword evidence="4" id="KW-1185">Reference proteome</keyword>
<protein>
    <submittedName>
        <fullName evidence="3">Uncharacterized protein</fullName>
    </submittedName>
</protein>
<comment type="caution">
    <text evidence="3">The sequence shown here is derived from an EMBL/GenBank/DDBJ whole genome shotgun (WGS) entry which is preliminary data.</text>
</comment>
<feature type="coiled-coil region" evidence="1">
    <location>
        <begin position="55"/>
        <end position="82"/>
    </location>
</feature>
<evidence type="ECO:0000313" key="4">
    <source>
        <dbReference type="Proteomes" id="UP001150569"/>
    </source>
</evidence>
<feature type="region of interest" description="Disordered" evidence="2">
    <location>
        <begin position="141"/>
        <end position="160"/>
    </location>
</feature>
<accession>A0A9W8DZV7</accession>
<organism evidence="3 4">
    <name type="scientific">Tieghemiomyces parasiticus</name>
    <dbReference type="NCBI Taxonomy" id="78921"/>
    <lineage>
        <taxon>Eukaryota</taxon>
        <taxon>Fungi</taxon>
        <taxon>Fungi incertae sedis</taxon>
        <taxon>Zoopagomycota</taxon>
        <taxon>Kickxellomycotina</taxon>
        <taxon>Dimargaritomycetes</taxon>
        <taxon>Dimargaritales</taxon>
        <taxon>Dimargaritaceae</taxon>
        <taxon>Tieghemiomyces</taxon>
    </lineage>
</organism>
<gene>
    <name evidence="3" type="ORF">IWQ60_004343</name>
</gene>
<dbReference type="Proteomes" id="UP001150569">
    <property type="component" value="Unassembled WGS sequence"/>
</dbReference>
<feature type="compositionally biased region" description="Low complexity" evidence="2">
    <location>
        <begin position="302"/>
        <end position="314"/>
    </location>
</feature>
<feature type="compositionally biased region" description="Pro residues" evidence="2">
    <location>
        <begin position="26"/>
        <end position="35"/>
    </location>
</feature>
<feature type="region of interest" description="Disordered" evidence="2">
    <location>
        <begin position="245"/>
        <end position="273"/>
    </location>
</feature>
<dbReference type="EMBL" id="JANBPT010000208">
    <property type="protein sequence ID" value="KAJ1925780.1"/>
    <property type="molecule type" value="Genomic_DNA"/>
</dbReference>
<feature type="region of interest" description="Disordered" evidence="2">
    <location>
        <begin position="1"/>
        <end position="48"/>
    </location>
</feature>
<dbReference type="AlphaFoldDB" id="A0A9W8DZV7"/>
<name>A0A9W8DZV7_9FUNG</name>
<feature type="compositionally biased region" description="Low complexity" evidence="2">
    <location>
        <begin position="143"/>
        <end position="160"/>
    </location>
</feature>
<feature type="region of interest" description="Disordered" evidence="2">
    <location>
        <begin position="291"/>
        <end position="314"/>
    </location>
</feature>